<gene>
    <name evidence="2" type="ORF">UFOPK2370_00452</name>
</gene>
<sequence>MSANNTDLGHGDSVAAWVTVSAIMVASVAGTAAVWFGSAALAIAAVVLTLGGLVAGFLLKKAGYGVGGSKSKSSH</sequence>
<dbReference type="NCBIfam" id="NF041681">
    <property type="entry name" value="HGxxPAAW"/>
    <property type="match status" value="1"/>
</dbReference>
<organism evidence="2">
    <name type="scientific">freshwater metagenome</name>
    <dbReference type="NCBI Taxonomy" id="449393"/>
    <lineage>
        <taxon>unclassified sequences</taxon>
        <taxon>metagenomes</taxon>
        <taxon>ecological metagenomes</taxon>
    </lineage>
</organism>
<keyword evidence="1" id="KW-0472">Membrane</keyword>
<evidence type="ECO:0000313" key="2">
    <source>
        <dbReference type="EMBL" id="CAB4683180.1"/>
    </source>
</evidence>
<accession>A0A6J6N9C7</accession>
<proteinExistence type="predicted"/>
<dbReference type="AlphaFoldDB" id="A0A6J6N9C7"/>
<dbReference type="EMBL" id="CAEZXK010000007">
    <property type="protein sequence ID" value="CAB4683180.1"/>
    <property type="molecule type" value="Genomic_DNA"/>
</dbReference>
<protein>
    <submittedName>
        <fullName evidence="2">Unannotated protein</fullName>
    </submittedName>
</protein>
<reference evidence="2" key="1">
    <citation type="submission" date="2020-05" db="EMBL/GenBank/DDBJ databases">
        <authorList>
            <person name="Chiriac C."/>
            <person name="Salcher M."/>
            <person name="Ghai R."/>
            <person name="Kavagutti S V."/>
        </authorList>
    </citation>
    <scope>NUCLEOTIDE SEQUENCE</scope>
</reference>
<feature type="transmembrane region" description="Helical" evidence="1">
    <location>
        <begin position="14"/>
        <end position="35"/>
    </location>
</feature>
<dbReference type="Pfam" id="PF20447">
    <property type="entry name" value="DUF6704"/>
    <property type="match status" value="1"/>
</dbReference>
<keyword evidence="1" id="KW-1133">Transmembrane helix</keyword>
<dbReference type="InterPro" id="IPR046550">
    <property type="entry name" value="DUF6704"/>
</dbReference>
<feature type="transmembrane region" description="Helical" evidence="1">
    <location>
        <begin position="41"/>
        <end position="59"/>
    </location>
</feature>
<keyword evidence="1" id="KW-0812">Transmembrane</keyword>
<name>A0A6J6N9C7_9ZZZZ</name>
<evidence type="ECO:0000256" key="1">
    <source>
        <dbReference type="SAM" id="Phobius"/>
    </source>
</evidence>